<feature type="region of interest" description="Disordered" evidence="1">
    <location>
        <begin position="128"/>
        <end position="235"/>
    </location>
</feature>
<accession>A0A6A5QYV6</accession>
<dbReference type="EMBL" id="ML979132">
    <property type="protein sequence ID" value="KAF1920985.1"/>
    <property type="molecule type" value="Genomic_DNA"/>
</dbReference>
<dbReference type="Proteomes" id="UP000800096">
    <property type="component" value="Unassembled WGS sequence"/>
</dbReference>
<dbReference type="AlphaFoldDB" id="A0A6A5QYV6"/>
<evidence type="ECO:0000313" key="2">
    <source>
        <dbReference type="EMBL" id="KAF1920985.1"/>
    </source>
</evidence>
<keyword evidence="3" id="KW-1185">Reference proteome</keyword>
<reference evidence="2" key="1">
    <citation type="journal article" date="2020" name="Stud. Mycol.">
        <title>101 Dothideomycetes genomes: a test case for predicting lifestyles and emergence of pathogens.</title>
        <authorList>
            <person name="Haridas S."/>
            <person name="Albert R."/>
            <person name="Binder M."/>
            <person name="Bloem J."/>
            <person name="Labutti K."/>
            <person name="Salamov A."/>
            <person name="Andreopoulos B."/>
            <person name="Baker S."/>
            <person name="Barry K."/>
            <person name="Bills G."/>
            <person name="Bluhm B."/>
            <person name="Cannon C."/>
            <person name="Castanera R."/>
            <person name="Culley D."/>
            <person name="Daum C."/>
            <person name="Ezra D."/>
            <person name="Gonzalez J."/>
            <person name="Henrissat B."/>
            <person name="Kuo A."/>
            <person name="Liang C."/>
            <person name="Lipzen A."/>
            <person name="Lutzoni F."/>
            <person name="Magnuson J."/>
            <person name="Mondo S."/>
            <person name="Nolan M."/>
            <person name="Ohm R."/>
            <person name="Pangilinan J."/>
            <person name="Park H.-J."/>
            <person name="Ramirez L."/>
            <person name="Alfaro M."/>
            <person name="Sun H."/>
            <person name="Tritt A."/>
            <person name="Yoshinaga Y."/>
            <person name="Zwiers L.-H."/>
            <person name="Turgeon B."/>
            <person name="Goodwin S."/>
            <person name="Spatafora J."/>
            <person name="Crous P."/>
            <person name="Grigoriev I."/>
        </authorList>
    </citation>
    <scope>NUCLEOTIDE SEQUENCE</scope>
    <source>
        <strain evidence="2">HMLAC05119</strain>
    </source>
</reference>
<organism evidence="2 3">
    <name type="scientific">Ampelomyces quisqualis</name>
    <name type="common">Powdery mildew agent</name>
    <dbReference type="NCBI Taxonomy" id="50730"/>
    <lineage>
        <taxon>Eukaryota</taxon>
        <taxon>Fungi</taxon>
        <taxon>Dikarya</taxon>
        <taxon>Ascomycota</taxon>
        <taxon>Pezizomycotina</taxon>
        <taxon>Dothideomycetes</taxon>
        <taxon>Pleosporomycetidae</taxon>
        <taxon>Pleosporales</taxon>
        <taxon>Pleosporineae</taxon>
        <taxon>Phaeosphaeriaceae</taxon>
        <taxon>Ampelomyces</taxon>
    </lineage>
</organism>
<protein>
    <submittedName>
        <fullName evidence="2">Uncharacterized protein</fullName>
    </submittedName>
</protein>
<feature type="compositionally biased region" description="Acidic residues" evidence="1">
    <location>
        <begin position="145"/>
        <end position="161"/>
    </location>
</feature>
<name>A0A6A5QYV6_AMPQU</name>
<feature type="compositionally biased region" description="Polar residues" evidence="1">
    <location>
        <begin position="223"/>
        <end position="235"/>
    </location>
</feature>
<gene>
    <name evidence="2" type="ORF">BDU57DRAFT_562435</name>
</gene>
<evidence type="ECO:0000313" key="3">
    <source>
        <dbReference type="Proteomes" id="UP000800096"/>
    </source>
</evidence>
<evidence type="ECO:0000256" key="1">
    <source>
        <dbReference type="SAM" id="MobiDB-lite"/>
    </source>
</evidence>
<sequence length="235" mass="26189">MTTNLQPRSYPAAYFLHAHLANPKTLQKVLGTPHLLKLHKACLSGYFAAENCTVASAGYGFGEWQDEAKVKGVVHHVRDESEEQKLRDFVSLAGVVGVREVEFEAVMGGIWGRKEWVRGWVFEREEKAKGEEENMCKGKGKQGAEEMEEEEETEAEEEGMPEPDNYQHPLSQDEMEIEGEPALKPNTYDPAPAQSRHDIPASHRILPPPFSSTHIFPRLSGGTPDSTTPSHALAR</sequence>
<proteinExistence type="predicted"/>